<dbReference type="Proteomes" id="UP000332933">
    <property type="component" value="Unassembled WGS sequence"/>
</dbReference>
<dbReference type="PRINTS" id="PR02065">
    <property type="entry name" value="PROTEINDPCD"/>
</dbReference>
<evidence type="ECO:0000313" key="5">
    <source>
        <dbReference type="Proteomes" id="UP000332933"/>
    </source>
</evidence>
<dbReference type="AlphaFoldDB" id="A0A485KGI5"/>
<name>A0A485KGI5_9STRA</name>
<gene>
    <name evidence="4" type="primary">Aste57867_5223</name>
    <name evidence="3" type="ORF">As57867_005210</name>
    <name evidence="4" type="ORF">ASTE57867_5223</name>
</gene>
<dbReference type="EMBL" id="VJMH01001578">
    <property type="protein sequence ID" value="KAF0711529.1"/>
    <property type="molecule type" value="Genomic_DNA"/>
</dbReference>
<dbReference type="EMBL" id="CAADRA010001579">
    <property type="protein sequence ID" value="VFT82296.1"/>
    <property type="molecule type" value="Genomic_DNA"/>
</dbReference>
<reference evidence="4 5" key="1">
    <citation type="submission" date="2019-03" db="EMBL/GenBank/DDBJ databases">
        <authorList>
            <person name="Gaulin E."/>
            <person name="Dumas B."/>
        </authorList>
    </citation>
    <scope>NUCLEOTIDE SEQUENCE [LARGE SCALE GENOMIC DNA]</scope>
    <source>
        <strain evidence="4">CBS 568.67</strain>
    </source>
</reference>
<dbReference type="PANTHER" id="PTHR31921">
    <property type="entry name" value="PROTEIN DPCD"/>
    <property type="match status" value="1"/>
</dbReference>
<evidence type="ECO:0000313" key="4">
    <source>
        <dbReference type="EMBL" id="VFT82296.1"/>
    </source>
</evidence>
<proteinExistence type="inferred from homology"/>
<reference evidence="3" key="2">
    <citation type="submission" date="2019-06" db="EMBL/GenBank/DDBJ databases">
        <title>Genomics analysis of Aphanomyces spp. identifies a new class of oomycete effector associated with host adaptation.</title>
        <authorList>
            <person name="Gaulin E."/>
        </authorList>
    </citation>
    <scope>NUCLEOTIDE SEQUENCE</scope>
    <source>
        <strain evidence="3">CBS 578.67</strain>
    </source>
</reference>
<dbReference type="InterPro" id="IPR026224">
    <property type="entry name" value="DPCD"/>
</dbReference>
<evidence type="ECO:0000256" key="2">
    <source>
        <dbReference type="ARBA" id="ARBA00020330"/>
    </source>
</evidence>
<dbReference type="OrthoDB" id="10256139at2759"/>
<evidence type="ECO:0000313" key="3">
    <source>
        <dbReference type="EMBL" id="KAF0711529.1"/>
    </source>
</evidence>
<dbReference type="PANTHER" id="PTHR31921:SF1">
    <property type="entry name" value="PROTEIN DPCD"/>
    <property type="match status" value="1"/>
</dbReference>
<organism evidence="4 5">
    <name type="scientific">Aphanomyces stellatus</name>
    <dbReference type="NCBI Taxonomy" id="120398"/>
    <lineage>
        <taxon>Eukaryota</taxon>
        <taxon>Sar</taxon>
        <taxon>Stramenopiles</taxon>
        <taxon>Oomycota</taxon>
        <taxon>Saprolegniomycetes</taxon>
        <taxon>Saprolegniales</taxon>
        <taxon>Verrucalvaceae</taxon>
        <taxon>Aphanomyces</taxon>
    </lineage>
</organism>
<dbReference type="Pfam" id="PF14913">
    <property type="entry name" value="DPCD"/>
    <property type="match status" value="1"/>
</dbReference>
<comment type="similarity">
    <text evidence="1">Belongs to the DPCD family.</text>
</comment>
<evidence type="ECO:0000256" key="1">
    <source>
        <dbReference type="ARBA" id="ARBA00010597"/>
    </source>
</evidence>
<sequence length="203" mass="22586">MFRGHPGGTSNCAVAGGRARIHTTFADGVEMVEEYSQCNPPQILVRRWKAPTALGGDGKWEFEVGEPTAAIDVVGGADKNIGIAVNGANPIFVCREATEVWEWRVRNLPYPKDTYLISIDNSTQEIVIRTTNKKYYKRFRVPAMARANLPLDTFALSHSHANNTLVIQYDKPEDVIEAERKSITERLKGSRGGANDPQQCRQQ</sequence>
<accession>A0A485KGI5</accession>
<keyword evidence="5" id="KW-1185">Reference proteome</keyword>
<protein>
    <recommendedName>
        <fullName evidence="2">Protein DPCD</fullName>
    </recommendedName>
</protein>